<accession>A0ABD5TRY8</accession>
<comment type="caution">
    <text evidence="2">The sequence shown here is derived from an EMBL/GenBank/DDBJ whole genome shotgun (WGS) entry which is preliminary data.</text>
</comment>
<proteinExistence type="predicted"/>
<dbReference type="InterPro" id="IPR048925">
    <property type="entry name" value="RdfA"/>
</dbReference>
<keyword evidence="3" id="KW-1185">Reference proteome</keyword>
<feature type="compositionally biased region" description="Polar residues" evidence="1">
    <location>
        <begin position="1"/>
        <end position="13"/>
    </location>
</feature>
<dbReference type="AlphaFoldDB" id="A0ABD5TRY8"/>
<feature type="region of interest" description="Disordered" evidence="1">
    <location>
        <begin position="217"/>
        <end position="244"/>
    </location>
</feature>
<dbReference type="EMBL" id="JBHSXH010000001">
    <property type="protein sequence ID" value="MFC6823402.1"/>
    <property type="molecule type" value="Genomic_DNA"/>
</dbReference>
<sequence length="244" mass="27119">MSTEGNNSSTTGRGSKVGRLIGEYGLEGEGERLETYWTTDGEDRRSLRELADYFNRRLLRATMEAAGMNPLDGEVENTYRLLTDDDVSRGMQTQARQTLEREGVDVESLRSDFVSHQAIHTYLTKYREASREEQADVDRVEKGLETIQRLRSRTSAVSENIVENLAGTERIDLGDFEVLVDVRVFCRDCGTQYDVQELLNRGGCECGGDLVADADADPETNADADVDIGADVDTDVDVDTDANE</sequence>
<evidence type="ECO:0000313" key="2">
    <source>
        <dbReference type="EMBL" id="MFC6823402.1"/>
    </source>
</evidence>
<reference evidence="2 3" key="1">
    <citation type="journal article" date="2019" name="Int. J. Syst. Evol. Microbiol.">
        <title>The Global Catalogue of Microorganisms (GCM) 10K type strain sequencing project: providing services to taxonomists for standard genome sequencing and annotation.</title>
        <authorList>
            <consortium name="The Broad Institute Genomics Platform"/>
            <consortium name="The Broad Institute Genome Sequencing Center for Infectious Disease"/>
            <person name="Wu L."/>
            <person name="Ma J."/>
        </authorList>
    </citation>
    <scope>NUCLEOTIDE SEQUENCE [LARGE SCALE GENOMIC DNA]</scope>
    <source>
        <strain evidence="2 3">YIM 94188</strain>
    </source>
</reference>
<organism evidence="2 3">
    <name type="scientific">Halopelagius fulvigenes</name>
    <dbReference type="NCBI Taxonomy" id="1198324"/>
    <lineage>
        <taxon>Archaea</taxon>
        <taxon>Methanobacteriati</taxon>
        <taxon>Methanobacteriota</taxon>
        <taxon>Stenosarchaea group</taxon>
        <taxon>Halobacteria</taxon>
        <taxon>Halobacteriales</taxon>
        <taxon>Haloferacaceae</taxon>
    </lineage>
</organism>
<feature type="region of interest" description="Disordered" evidence="1">
    <location>
        <begin position="1"/>
        <end position="20"/>
    </location>
</feature>
<gene>
    <name evidence="2" type="primary">rdfA</name>
    <name evidence="2" type="ORF">ACFQEV_00055</name>
</gene>
<evidence type="ECO:0000313" key="3">
    <source>
        <dbReference type="Proteomes" id="UP001596408"/>
    </source>
</evidence>
<evidence type="ECO:0000256" key="1">
    <source>
        <dbReference type="SAM" id="MobiDB-lite"/>
    </source>
</evidence>
<dbReference type="Proteomes" id="UP001596408">
    <property type="component" value="Unassembled WGS sequence"/>
</dbReference>
<dbReference type="Pfam" id="PF21811">
    <property type="entry name" value="RdfA"/>
    <property type="match status" value="1"/>
</dbReference>
<dbReference type="RefSeq" id="WP_379691828.1">
    <property type="nucleotide sequence ID" value="NZ_JBHSXH010000001.1"/>
</dbReference>
<protein>
    <submittedName>
        <fullName evidence="2">Rod-determining factor RdfA</fullName>
    </submittedName>
</protein>
<name>A0ABD5TRY8_9EURY</name>